<protein>
    <submittedName>
        <fullName evidence="2">Uncharacterized protein</fullName>
    </submittedName>
</protein>
<accession>A0ABR1Y8L2</accession>
<dbReference type="Proteomes" id="UP001456524">
    <property type="component" value="Unassembled WGS sequence"/>
</dbReference>
<evidence type="ECO:0000313" key="2">
    <source>
        <dbReference type="EMBL" id="KAK8177795.1"/>
    </source>
</evidence>
<evidence type="ECO:0000256" key="1">
    <source>
        <dbReference type="SAM" id="MobiDB-lite"/>
    </source>
</evidence>
<feature type="region of interest" description="Disordered" evidence="1">
    <location>
        <begin position="135"/>
        <end position="190"/>
    </location>
</feature>
<keyword evidence="3" id="KW-1185">Reference proteome</keyword>
<proteinExistence type="predicted"/>
<evidence type="ECO:0000313" key="3">
    <source>
        <dbReference type="Proteomes" id="UP001456524"/>
    </source>
</evidence>
<name>A0ABR1Y8L2_9PEZI</name>
<sequence>MSPYGLYTSEEHPGRRALYYIPKWHIFQRIRGIDGFDRNKHPARLFNAALPSDGNRFPHCTVSLSRSSAIHASPSRQSRLHIPPLSPLPRPWFTVFAPTRQSMFARCDIASTCPPIKTHAALKYLICASAHDSAQRDEKERPLTRSSIGSGSFIPTEHQHKGNVRGTRKLGGEYGARPWKSPQGTRTRLDANASSKALRFDVSMLRFLPCSSV</sequence>
<comment type="caution">
    <text evidence="2">The sequence shown here is derived from an EMBL/GenBank/DDBJ whole genome shotgun (WGS) entry which is preliminary data.</text>
</comment>
<organism evidence="2 3">
    <name type="scientific">Phyllosticta citrichinensis</name>
    <dbReference type="NCBI Taxonomy" id="1130410"/>
    <lineage>
        <taxon>Eukaryota</taxon>
        <taxon>Fungi</taxon>
        <taxon>Dikarya</taxon>
        <taxon>Ascomycota</taxon>
        <taxon>Pezizomycotina</taxon>
        <taxon>Dothideomycetes</taxon>
        <taxon>Dothideomycetes incertae sedis</taxon>
        <taxon>Botryosphaeriales</taxon>
        <taxon>Phyllostictaceae</taxon>
        <taxon>Phyllosticta</taxon>
    </lineage>
</organism>
<reference evidence="2 3" key="1">
    <citation type="journal article" date="2022" name="G3 (Bethesda)">
        <title>Enemy or ally: a genomic approach to elucidate the lifestyle of Phyllosticta citrichinaensis.</title>
        <authorList>
            <person name="Buijs V.A."/>
            <person name="Groenewald J.Z."/>
            <person name="Haridas S."/>
            <person name="LaButti K.M."/>
            <person name="Lipzen A."/>
            <person name="Martin F.M."/>
            <person name="Barry K."/>
            <person name="Grigoriev I.V."/>
            <person name="Crous P.W."/>
            <person name="Seidl M.F."/>
        </authorList>
    </citation>
    <scope>NUCLEOTIDE SEQUENCE [LARGE SCALE GENOMIC DNA]</scope>
    <source>
        <strain evidence="2 3">CBS 129764</strain>
    </source>
</reference>
<dbReference type="EMBL" id="JBBWUH010000001">
    <property type="protein sequence ID" value="KAK8177795.1"/>
    <property type="molecule type" value="Genomic_DNA"/>
</dbReference>
<gene>
    <name evidence="2" type="ORF">IWX90DRAFT_31720</name>
</gene>